<dbReference type="EMBL" id="JAHXDN010000002">
    <property type="protein sequence ID" value="MBW4707374.1"/>
    <property type="molecule type" value="Genomic_DNA"/>
</dbReference>
<keyword evidence="1 4" id="KW-0808">Transferase</keyword>
<reference evidence="6" key="1">
    <citation type="submission" date="2021-07" db="EMBL/GenBank/DDBJ databases">
        <title>Roseobacter insulae sp. nov., isolated from a tidal flat.</title>
        <authorList>
            <person name="Park S."/>
            <person name="Yoon J.-H."/>
        </authorList>
    </citation>
    <scope>NUCLEOTIDE SEQUENCE</scope>
    <source>
        <strain evidence="6">YSTF-M11</strain>
    </source>
</reference>
<dbReference type="HAMAP" id="MF_00836">
    <property type="entry name" value="PhnN"/>
    <property type="match status" value="1"/>
</dbReference>
<dbReference type="Pfam" id="PF13671">
    <property type="entry name" value="AAA_33"/>
    <property type="match status" value="1"/>
</dbReference>
<keyword evidence="7" id="KW-1185">Reference proteome</keyword>
<comment type="catalytic activity">
    <reaction evidence="4">
        <text>alpha-D-ribose 1,5-bisphosphate + ATP = 5-phospho-alpha-D-ribose 1-diphosphate + ADP</text>
        <dbReference type="Rhea" id="RHEA:20109"/>
        <dbReference type="ChEBI" id="CHEBI:30616"/>
        <dbReference type="ChEBI" id="CHEBI:58017"/>
        <dbReference type="ChEBI" id="CHEBI:68688"/>
        <dbReference type="ChEBI" id="CHEBI:456216"/>
        <dbReference type="EC" id="2.7.4.23"/>
    </reaction>
</comment>
<evidence type="ECO:0000256" key="3">
    <source>
        <dbReference type="ARBA" id="ARBA00022840"/>
    </source>
</evidence>
<dbReference type="InterPro" id="IPR008144">
    <property type="entry name" value="Guanylate_kin-like_dom"/>
</dbReference>
<dbReference type="NCBIfam" id="TIGR02322">
    <property type="entry name" value="phosphon_PhnN"/>
    <property type="match status" value="1"/>
</dbReference>
<comment type="caution">
    <text evidence="6">The sequence shown here is derived from an EMBL/GenBank/DDBJ whole genome shotgun (WGS) entry which is preliminary data.</text>
</comment>
<evidence type="ECO:0000256" key="1">
    <source>
        <dbReference type="ARBA" id="ARBA00022679"/>
    </source>
</evidence>
<keyword evidence="3 4" id="KW-0067">ATP-binding</keyword>
<accession>A0A9X1FTZ5</accession>
<dbReference type="GO" id="GO:0033863">
    <property type="term" value="F:ribose 1,5-bisphosphate phosphokinase activity"/>
    <property type="evidence" value="ECO:0007669"/>
    <property type="project" value="UniProtKB-UniRule"/>
</dbReference>
<dbReference type="GO" id="GO:0005524">
    <property type="term" value="F:ATP binding"/>
    <property type="evidence" value="ECO:0007669"/>
    <property type="project" value="UniProtKB-KW"/>
</dbReference>
<organism evidence="6 7">
    <name type="scientific">Roseobacter insulae</name>
    <dbReference type="NCBI Taxonomy" id="2859783"/>
    <lineage>
        <taxon>Bacteria</taxon>
        <taxon>Pseudomonadati</taxon>
        <taxon>Pseudomonadota</taxon>
        <taxon>Alphaproteobacteria</taxon>
        <taxon>Rhodobacterales</taxon>
        <taxon>Roseobacteraceae</taxon>
        <taxon>Roseobacter</taxon>
    </lineage>
</organism>
<feature type="binding site" evidence="4">
    <location>
        <begin position="10"/>
        <end position="17"/>
    </location>
    <ligand>
        <name>ATP</name>
        <dbReference type="ChEBI" id="CHEBI:30616"/>
    </ligand>
</feature>
<dbReference type="InterPro" id="IPR008145">
    <property type="entry name" value="GK/Ca_channel_bsu"/>
</dbReference>
<evidence type="ECO:0000259" key="5">
    <source>
        <dbReference type="PROSITE" id="PS50052"/>
    </source>
</evidence>
<name>A0A9X1FTZ5_9RHOB</name>
<dbReference type="AlphaFoldDB" id="A0A9X1FTZ5"/>
<dbReference type="GO" id="GO:0006015">
    <property type="term" value="P:5-phosphoribose 1-diphosphate biosynthetic process"/>
    <property type="evidence" value="ECO:0007669"/>
    <property type="project" value="UniProtKB-UniRule"/>
</dbReference>
<comment type="similarity">
    <text evidence="4">Belongs to the ribose 1,5-bisphosphokinase family.</text>
</comment>
<dbReference type="GO" id="GO:0019634">
    <property type="term" value="P:organic phosphonate metabolic process"/>
    <property type="evidence" value="ECO:0007669"/>
    <property type="project" value="UniProtKB-UniRule"/>
</dbReference>
<evidence type="ECO:0000313" key="6">
    <source>
        <dbReference type="EMBL" id="MBW4707374.1"/>
    </source>
</evidence>
<keyword evidence="2 4" id="KW-0547">Nucleotide-binding</keyword>
<dbReference type="RefSeq" id="WP_219500191.1">
    <property type="nucleotide sequence ID" value="NZ_JAHXDN010000002.1"/>
</dbReference>
<dbReference type="SMART" id="SM00072">
    <property type="entry name" value="GuKc"/>
    <property type="match status" value="1"/>
</dbReference>
<protein>
    <recommendedName>
        <fullName evidence="4">Ribose 1,5-bisphosphate phosphokinase PhnN</fullName>
        <ecNumber evidence="4">2.7.4.23</ecNumber>
    </recommendedName>
    <alternativeName>
        <fullName evidence="4">Ribose 1,5-bisphosphokinase</fullName>
    </alternativeName>
</protein>
<dbReference type="Proteomes" id="UP001138661">
    <property type="component" value="Unassembled WGS sequence"/>
</dbReference>
<dbReference type="PANTHER" id="PTHR23117:SF8">
    <property type="entry name" value="RIBOSE 1,5-BISPHOSPHATE PHOSPHOKINASE PHNN"/>
    <property type="match status" value="1"/>
</dbReference>
<dbReference type="PROSITE" id="PS50052">
    <property type="entry name" value="GUANYLATE_KINASE_2"/>
    <property type="match status" value="1"/>
</dbReference>
<evidence type="ECO:0000256" key="4">
    <source>
        <dbReference type="HAMAP-Rule" id="MF_00836"/>
    </source>
</evidence>
<proteinExistence type="inferred from homology"/>
<comment type="pathway">
    <text evidence="4">Metabolic intermediate biosynthesis; 5-phospho-alpha-D-ribose 1-diphosphate biosynthesis; 5-phospho-alpha-D-ribose 1-diphosphate from D-ribose 5-phosphate (route II): step 3/3.</text>
</comment>
<feature type="domain" description="Guanylate kinase-like" evidence="5">
    <location>
        <begin position="3"/>
        <end position="176"/>
    </location>
</feature>
<dbReference type="InterPro" id="IPR012699">
    <property type="entry name" value="PhnN"/>
</dbReference>
<comment type="function">
    <text evidence="4">Catalyzes the phosphorylation of ribose 1,5-bisphosphate to 5-phospho-D-ribosyl alpha-1-diphosphate (PRPP).</text>
</comment>
<sequence length="181" mass="19375">MAGVLIAVVGPSGVGKDTVIEAIVARDPRLRPVRRVITRPTDAGGETFEGVTREEFNARRAAGAFALDWHAHGLCYGIPVEVDATLASGRSLLVNLSRAVLRQAQNRFADFRVLSLTADTQVLKSRLAARGREDADQIEKRLARSAGSFPMDIPCMEVDNSGPLEETVSQVVAALNPARAG</sequence>
<evidence type="ECO:0000256" key="2">
    <source>
        <dbReference type="ARBA" id="ARBA00022741"/>
    </source>
</evidence>
<dbReference type="PANTHER" id="PTHR23117">
    <property type="entry name" value="GUANYLATE KINASE-RELATED"/>
    <property type="match status" value="1"/>
</dbReference>
<gene>
    <name evidence="4 6" type="primary">phnN</name>
    <name evidence="6" type="ORF">KX928_06210</name>
</gene>
<dbReference type="GO" id="GO:0005829">
    <property type="term" value="C:cytosol"/>
    <property type="evidence" value="ECO:0007669"/>
    <property type="project" value="TreeGrafter"/>
</dbReference>
<dbReference type="EC" id="2.7.4.23" evidence="4"/>
<evidence type="ECO:0000313" key="7">
    <source>
        <dbReference type="Proteomes" id="UP001138661"/>
    </source>
</evidence>